<accession>A0A1H9H5H1</accession>
<organism evidence="4 5">
    <name type="scientific">Neolewinella agarilytica</name>
    <dbReference type="NCBI Taxonomy" id="478744"/>
    <lineage>
        <taxon>Bacteria</taxon>
        <taxon>Pseudomonadati</taxon>
        <taxon>Bacteroidota</taxon>
        <taxon>Saprospiria</taxon>
        <taxon>Saprospirales</taxon>
        <taxon>Lewinellaceae</taxon>
        <taxon>Neolewinella</taxon>
    </lineage>
</organism>
<feature type="coiled-coil region" evidence="1">
    <location>
        <begin position="135"/>
        <end position="162"/>
    </location>
</feature>
<feature type="transmembrane region" description="Helical" evidence="2">
    <location>
        <begin position="51"/>
        <end position="72"/>
    </location>
</feature>
<dbReference type="STRING" id="478744.SAMN05444359_11223"/>
<evidence type="ECO:0000256" key="1">
    <source>
        <dbReference type="SAM" id="Coils"/>
    </source>
</evidence>
<sequence>MMNHDKEMNDTNGMNPYLKFGIMMTTSFVIMYAVMYLSVDKWDHIYLAPSRTYMTFLMIAAMAPTMLLFMWGMYKKKIWNYAILGVSVLAFVLAVGGLRQQVFVSDVQWMKAMIPHHSIAIMVSQKAHLKDPEAIKLAEEIIEAQEREIAEMKKMIYRLEQND</sequence>
<feature type="transmembrane region" description="Helical" evidence="2">
    <location>
        <begin position="78"/>
        <end position="98"/>
    </location>
</feature>
<protein>
    <recommendedName>
        <fullName evidence="3">DUF305 domain-containing protein</fullName>
    </recommendedName>
</protein>
<dbReference type="Gene3D" id="1.20.1260.10">
    <property type="match status" value="1"/>
</dbReference>
<dbReference type="InterPro" id="IPR005183">
    <property type="entry name" value="DUF305_CopM-like"/>
</dbReference>
<feature type="transmembrane region" description="Helical" evidence="2">
    <location>
        <begin position="20"/>
        <end position="39"/>
    </location>
</feature>
<proteinExistence type="predicted"/>
<dbReference type="Proteomes" id="UP000199021">
    <property type="component" value="Unassembled WGS sequence"/>
</dbReference>
<dbReference type="AlphaFoldDB" id="A0A1H9H5H1"/>
<keyword evidence="2" id="KW-0472">Membrane</keyword>
<reference evidence="5" key="1">
    <citation type="submission" date="2016-10" db="EMBL/GenBank/DDBJ databases">
        <authorList>
            <person name="Varghese N."/>
            <person name="Submissions S."/>
        </authorList>
    </citation>
    <scope>NUCLEOTIDE SEQUENCE [LARGE SCALE GENOMIC DNA]</scope>
    <source>
        <strain evidence="5">DSM 24740</strain>
    </source>
</reference>
<evidence type="ECO:0000259" key="3">
    <source>
        <dbReference type="Pfam" id="PF03713"/>
    </source>
</evidence>
<gene>
    <name evidence="4" type="ORF">SAMN05444359_11223</name>
</gene>
<dbReference type="InterPro" id="IPR012347">
    <property type="entry name" value="Ferritin-like"/>
</dbReference>
<dbReference type="InParanoid" id="A0A1H9H5H1"/>
<keyword evidence="2" id="KW-0812">Transmembrane</keyword>
<dbReference type="EMBL" id="FOFB01000012">
    <property type="protein sequence ID" value="SEQ57533.1"/>
    <property type="molecule type" value="Genomic_DNA"/>
</dbReference>
<evidence type="ECO:0000256" key="2">
    <source>
        <dbReference type="SAM" id="Phobius"/>
    </source>
</evidence>
<keyword evidence="1" id="KW-0175">Coiled coil</keyword>
<keyword evidence="5" id="KW-1185">Reference proteome</keyword>
<name>A0A1H9H5H1_9BACT</name>
<dbReference type="Pfam" id="PF03713">
    <property type="entry name" value="DUF305"/>
    <property type="match status" value="1"/>
</dbReference>
<keyword evidence="2" id="KW-1133">Transmembrane helix</keyword>
<evidence type="ECO:0000313" key="4">
    <source>
        <dbReference type="EMBL" id="SEQ57533.1"/>
    </source>
</evidence>
<evidence type="ECO:0000313" key="5">
    <source>
        <dbReference type="Proteomes" id="UP000199021"/>
    </source>
</evidence>
<feature type="domain" description="DUF305" evidence="3">
    <location>
        <begin position="105"/>
        <end position="155"/>
    </location>
</feature>